<dbReference type="InParanoid" id="A0A2J7RIJ8"/>
<name>A0A2J7RIJ8_9NEOP</name>
<comment type="caution">
    <text evidence="1">The sequence shown here is derived from an EMBL/GenBank/DDBJ whole genome shotgun (WGS) entry which is preliminary data.</text>
</comment>
<sequence>SYRTRRFLTVFTRALYWSLSGAISFQYKSTPLFPSSFPTKSCMLSSSAMRVTRTANLILLDTTILITVGERNNL</sequence>
<gene>
    <name evidence="1" type="ORF">B7P43_G05893</name>
</gene>
<proteinExistence type="predicted"/>
<dbReference type="Proteomes" id="UP000235965">
    <property type="component" value="Unassembled WGS sequence"/>
</dbReference>
<evidence type="ECO:0000313" key="2">
    <source>
        <dbReference type="Proteomes" id="UP000235965"/>
    </source>
</evidence>
<protein>
    <submittedName>
        <fullName evidence="1">Uncharacterized protein</fullName>
    </submittedName>
</protein>
<keyword evidence="2" id="KW-1185">Reference proteome</keyword>
<reference evidence="1 2" key="1">
    <citation type="submission" date="2017-12" db="EMBL/GenBank/DDBJ databases">
        <title>Hemimetabolous genomes reveal molecular basis of termite eusociality.</title>
        <authorList>
            <person name="Harrison M.C."/>
            <person name="Jongepier E."/>
            <person name="Robertson H.M."/>
            <person name="Arning N."/>
            <person name="Bitard-Feildel T."/>
            <person name="Chao H."/>
            <person name="Childers C.P."/>
            <person name="Dinh H."/>
            <person name="Doddapaneni H."/>
            <person name="Dugan S."/>
            <person name="Gowin J."/>
            <person name="Greiner C."/>
            <person name="Han Y."/>
            <person name="Hu H."/>
            <person name="Hughes D.S.T."/>
            <person name="Huylmans A.-K."/>
            <person name="Kemena C."/>
            <person name="Kremer L.P.M."/>
            <person name="Lee S.L."/>
            <person name="Lopez-Ezquerra A."/>
            <person name="Mallet L."/>
            <person name="Monroy-Kuhn J.M."/>
            <person name="Moser A."/>
            <person name="Murali S.C."/>
            <person name="Muzny D.M."/>
            <person name="Otani S."/>
            <person name="Piulachs M.-D."/>
            <person name="Poelchau M."/>
            <person name="Qu J."/>
            <person name="Schaub F."/>
            <person name="Wada-Katsumata A."/>
            <person name="Worley K.C."/>
            <person name="Xie Q."/>
            <person name="Ylla G."/>
            <person name="Poulsen M."/>
            <person name="Gibbs R.A."/>
            <person name="Schal C."/>
            <person name="Richards S."/>
            <person name="Belles X."/>
            <person name="Korb J."/>
            <person name="Bornberg-Bauer E."/>
        </authorList>
    </citation>
    <scope>NUCLEOTIDE SEQUENCE [LARGE SCALE GENOMIC DNA]</scope>
    <source>
        <tissue evidence="1">Whole body</tissue>
    </source>
</reference>
<dbReference type="AlphaFoldDB" id="A0A2J7RIJ8"/>
<evidence type="ECO:0000313" key="1">
    <source>
        <dbReference type="EMBL" id="PNF40661.1"/>
    </source>
</evidence>
<accession>A0A2J7RIJ8</accession>
<organism evidence="1 2">
    <name type="scientific">Cryptotermes secundus</name>
    <dbReference type="NCBI Taxonomy" id="105785"/>
    <lineage>
        <taxon>Eukaryota</taxon>
        <taxon>Metazoa</taxon>
        <taxon>Ecdysozoa</taxon>
        <taxon>Arthropoda</taxon>
        <taxon>Hexapoda</taxon>
        <taxon>Insecta</taxon>
        <taxon>Pterygota</taxon>
        <taxon>Neoptera</taxon>
        <taxon>Polyneoptera</taxon>
        <taxon>Dictyoptera</taxon>
        <taxon>Blattodea</taxon>
        <taxon>Blattoidea</taxon>
        <taxon>Termitoidae</taxon>
        <taxon>Kalotermitidae</taxon>
        <taxon>Cryptotermitinae</taxon>
        <taxon>Cryptotermes</taxon>
    </lineage>
</organism>
<feature type="non-terminal residue" evidence="1">
    <location>
        <position position="1"/>
    </location>
</feature>
<dbReference type="EMBL" id="NEVH01003500">
    <property type="protein sequence ID" value="PNF40661.1"/>
    <property type="molecule type" value="Genomic_DNA"/>
</dbReference>